<keyword evidence="2" id="KW-0479">Metal-binding</keyword>
<keyword evidence="11" id="KW-1185">Reference proteome</keyword>
<evidence type="ECO:0000256" key="9">
    <source>
        <dbReference type="ARBA" id="ARBA00023242"/>
    </source>
</evidence>
<dbReference type="Pfam" id="PF00096">
    <property type="entry name" value="zf-C2H2"/>
    <property type="match status" value="1"/>
</dbReference>
<evidence type="ECO:0000256" key="6">
    <source>
        <dbReference type="ARBA" id="ARBA00023015"/>
    </source>
</evidence>
<dbReference type="FunFam" id="3.30.160.60:FF:000325">
    <property type="entry name" value="ZFP90 zinc finger protein"/>
    <property type="match status" value="1"/>
</dbReference>
<dbReference type="EMBL" id="UZAL01028278">
    <property type="protein sequence ID" value="VDP39861.1"/>
    <property type="molecule type" value="Genomic_DNA"/>
</dbReference>
<dbReference type="GO" id="GO:0000978">
    <property type="term" value="F:RNA polymerase II cis-regulatory region sequence-specific DNA binding"/>
    <property type="evidence" value="ECO:0007669"/>
    <property type="project" value="TreeGrafter"/>
</dbReference>
<accession>A0A183NZH4</accession>
<evidence type="ECO:0000256" key="1">
    <source>
        <dbReference type="ARBA" id="ARBA00004123"/>
    </source>
</evidence>
<dbReference type="Gene3D" id="3.30.160.60">
    <property type="entry name" value="Classic Zinc Finger"/>
    <property type="match status" value="2"/>
</dbReference>
<keyword evidence="6" id="KW-0805">Transcription regulation</keyword>
<proteinExistence type="predicted"/>
<evidence type="ECO:0000256" key="5">
    <source>
        <dbReference type="ARBA" id="ARBA00022833"/>
    </source>
</evidence>
<keyword evidence="3" id="KW-0677">Repeat</keyword>
<reference evidence="10 11" key="1">
    <citation type="submission" date="2018-11" db="EMBL/GenBank/DDBJ databases">
        <authorList>
            <consortium name="Pathogen Informatics"/>
        </authorList>
    </citation>
    <scope>NUCLEOTIDE SEQUENCE [LARGE SCALE GENOMIC DNA]</scope>
    <source>
        <strain>Denwood</strain>
        <strain evidence="11">Zambia</strain>
    </source>
</reference>
<dbReference type="GO" id="GO:0005634">
    <property type="term" value="C:nucleus"/>
    <property type="evidence" value="ECO:0007669"/>
    <property type="project" value="UniProtKB-SubCell"/>
</dbReference>
<dbReference type="InterPro" id="IPR013087">
    <property type="entry name" value="Znf_C2H2_type"/>
</dbReference>
<dbReference type="PROSITE" id="PS50157">
    <property type="entry name" value="ZINC_FINGER_C2H2_2"/>
    <property type="match status" value="3"/>
</dbReference>
<keyword evidence="5" id="KW-0862">Zinc</keyword>
<dbReference type="SMART" id="SM00355">
    <property type="entry name" value="ZnF_C2H2"/>
    <property type="match status" value="3"/>
</dbReference>
<dbReference type="AlphaFoldDB" id="A0A183NZH4"/>
<keyword evidence="4" id="KW-0863">Zinc-finger</keyword>
<name>A0A183NZH4_9TREM</name>
<protein>
    <submittedName>
        <fullName evidence="10">Uncharacterized protein</fullName>
    </submittedName>
</protein>
<comment type="subcellular location">
    <subcellularLocation>
        <location evidence="1">Nucleus</location>
    </subcellularLocation>
</comment>
<gene>
    <name evidence="10" type="ORF">SMTD_LOCUS7509</name>
</gene>
<evidence type="ECO:0000256" key="2">
    <source>
        <dbReference type="ARBA" id="ARBA00022723"/>
    </source>
</evidence>
<dbReference type="GO" id="GO:0000981">
    <property type="term" value="F:DNA-binding transcription factor activity, RNA polymerase II-specific"/>
    <property type="evidence" value="ECO:0007669"/>
    <property type="project" value="TreeGrafter"/>
</dbReference>
<keyword evidence="8" id="KW-0804">Transcription</keyword>
<organism evidence="10 11">
    <name type="scientific">Schistosoma mattheei</name>
    <dbReference type="NCBI Taxonomy" id="31246"/>
    <lineage>
        <taxon>Eukaryota</taxon>
        <taxon>Metazoa</taxon>
        <taxon>Spiralia</taxon>
        <taxon>Lophotrochozoa</taxon>
        <taxon>Platyhelminthes</taxon>
        <taxon>Trematoda</taxon>
        <taxon>Digenea</taxon>
        <taxon>Strigeidida</taxon>
        <taxon>Schistosomatoidea</taxon>
        <taxon>Schistosomatidae</taxon>
        <taxon>Schistosoma</taxon>
    </lineage>
</organism>
<sequence>MFLLINANIKLYHSSINSTSRKLCTENDSQPSNLYAQYSNIDQSIIDLNKIDSNHLNINNSSLYVIQKSTLPKKDDLIFQQQQKIKNSSLNRSLINSLNKSWDDQDNLLKLSNKRYHKQMNVSFNDESIKSAFSHVTSPKRSNDYNFISSHLTSVRNNATEYSNNNNNNNNQQTMNSIQGQLESAHMIETSPGAREGYTCDRCGKMFAYQYYRDKHLKYTRCMDQGDRKYPCKLCSRSRSFEKRDRLRIHVLHVHEKHRPHKCHLCGKNFSQSSSLNKHLRVSYNKIYFTSFLFNVSHQLGTQLL</sequence>
<evidence type="ECO:0000313" key="10">
    <source>
        <dbReference type="EMBL" id="VDP39861.1"/>
    </source>
</evidence>
<dbReference type="SUPFAM" id="SSF57667">
    <property type="entry name" value="beta-beta-alpha zinc fingers"/>
    <property type="match status" value="1"/>
</dbReference>
<dbReference type="PANTHER" id="PTHR46105:SF28">
    <property type="entry name" value="ZINC FINGER PROTEIN 37-LIKE"/>
    <property type="match status" value="1"/>
</dbReference>
<evidence type="ECO:0000313" key="11">
    <source>
        <dbReference type="Proteomes" id="UP000269396"/>
    </source>
</evidence>
<keyword evidence="7" id="KW-0238">DNA-binding</keyword>
<dbReference type="STRING" id="31246.A0A183NZH4"/>
<evidence type="ECO:0000256" key="8">
    <source>
        <dbReference type="ARBA" id="ARBA00023163"/>
    </source>
</evidence>
<evidence type="ECO:0000256" key="3">
    <source>
        <dbReference type="ARBA" id="ARBA00022737"/>
    </source>
</evidence>
<dbReference type="GO" id="GO:0008270">
    <property type="term" value="F:zinc ion binding"/>
    <property type="evidence" value="ECO:0007669"/>
    <property type="project" value="UniProtKB-KW"/>
</dbReference>
<keyword evidence="9" id="KW-0539">Nucleus</keyword>
<dbReference type="PANTHER" id="PTHR46105">
    <property type="entry name" value="AGAP004733-PA"/>
    <property type="match status" value="1"/>
</dbReference>
<dbReference type="InterPro" id="IPR036236">
    <property type="entry name" value="Znf_C2H2_sf"/>
</dbReference>
<dbReference type="Proteomes" id="UP000269396">
    <property type="component" value="Unassembled WGS sequence"/>
</dbReference>
<dbReference type="InterPro" id="IPR050457">
    <property type="entry name" value="ZnFinger_BTB_dom_contain"/>
</dbReference>
<evidence type="ECO:0000256" key="4">
    <source>
        <dbReference type="ARBA" id="ARBA00022771"/>
    </source>
</evidence>
<evidence type="ECO:0000256" key="7">
    <source>
        <dbReference type="ARBA" id="ARBA00023125"/>
    </source>
</evidence>